<dbReference type="InterPro" id="IPR050553">
    <property type="entry name" value="Thioredoxin_ResA/DsbE_sf"/>
</dbReference>
<dbReference type="EMBL" id="JACTNG010000001">
    <property type="protein sequence ID" value="MBO1077456.1"/>
    <property type="molecule type" value="Genomic_DNA"/>
</dbReference>
<dbReference type="InterPro" id="IPR036249">
    <property type="entry name" value="Thioredoxin-like_sf"/>
</dbReference>
<dbReference type="PROSITE" id="PS51352">
    <property type="entry name" value="THIOREDOXIN_2"/>
    <property type="match status" value="1"/>
</dbReference>
<proteinExistence type="predicted"/>
<dbReference type="SUPFAM" id="SSF52833">
    <property type="entry name" value="Thioredoxin-like"/>
    <property type="match status" value="1"/>
</dbReference>
<comment type="subcellular location">
    <subcellularLocation>
        <location evidence="1">Cell envelope</location>
    </subcellularLocation>
</comment>
<gene>
    <name evidence="5" type="ORF">IAI61_00330</name>
</gene>
<dbReference type="CDD" id="cd02966">
    <property type="entry name" value="TlpA_like_family"/>
    <property type="match status" value="1"/>
</dbReference>
<dbReference type="Proteomes" id="UP001518989">
    <property type="component" value="Unassembled WGS sequence"/>
</dbReference>
<evidence type="ECO:0000256" key="3">
    <source>
        <dbReference type="ARBA" id="ARBA00023284"/>
    </source>
</evidence>
<evidence type="ECO:0000313" key="6">
    <source>
        <dbReference type="Proteomes" id="UP001518989"/>
    </source>
</evidence>
<dbReference type="Pfam" id="PF08534">
    <property type="entry name" value="Redoxin"/>
    <property type="match status" value="1"/>
</dbReference>
<keyword evidence="2" id="KW-0201">Cytochrome c-type biogenesis</keyword>
<keyword evidence="3" id="KW-0676">Redox-active center</keyword>
<dbReference type="Gene3D" id="3.40.30.10">
    <property type="entry name" value="Glutaredoxin"/>
    <property type="match status" value="1"/>
</dbReference>
<reference evidence="5 6" key="1">
    <citation type="submission" date="2020-09" db="EMBL/GenBank/DDBJ databases">
        <title>Roseomonas.</title>
        <authorList>
            <person name="Zhu W."/>
        </authorList>
    </citation>
    <scope>NUCLEOTIDE SEQUENCE [LARGE SCALE GENOMIC DNA]</scope>
    <source>
        <strain evidence="5 6">573</strain>
    </source>
</reference>
<dbReference type="InterPro" id="IPR013766">
    <property type="entry name" value="Thioredoxin_domain"/>
</dbReference>
<keyword evidence="6" id="KW-1185">Reference proteome</keyword>
<dbReference type="PROSITE" id="PS00194">
    <property type="entry name" value="THIOREDOXIN_1"/>
    <property type="match status" value="1"/>
</dbReference>
<comment type="caution">
    <text evidence="5">The sequence shown here is derived from an EMBL/GenBank/DDBJ whole genome shotgun (WGS) entry which is preliminary data.</text>
</comment>
<accession>A0ABS3KJ38</accession>
<feature type="domain" description="Thioredoxin" evidence="4">
    <location>
        <begin position="26"/>
        <end position="168"/>
    </location>
</feature>
<organism evidence="5 6">
    <name type="scientific">Roseomonas haemaphysalidis</name>
    <dbReference type="NCBI Taxonomy" id="2768162"/>
    <lineage>
        <taxon>Bacteria</taxon>
        <taxon>Pseudomonadati</taxon>
        <taxon>Pseudomonadota</taxon>
        <taxon>Alphaproteobacteria</taxon>
        <taxon>Acetobacterales</taxon>
        <taxon>Roseomonadaceae</taxon>
        <taxon>Roseomonas</taxon>
    </lineage>
</organism>
<evidence type="ECO:0000256" key="1">
    <source>
        <dbReference type="ARBA" id="ARBA00004196"/>
    </source>
</evidence>
<dbReference type="InterPro" id="IPR017937">
    <property type="entry name" value="Thioredoxin_CS"/>
</dbReference>
<protein>
    <submittedName>
        <fullName evidence="5">TlpA family protein disulfide reductase</fullName>
    </submittedName>
</protein>
<dbReference type="PANTHER" id="PTHR42852">
    <property type="entry name" value="THIOL:DISULFIDE INTERCHANGE PROTEIN DSBE"/>
    <property type="match status" value="1"/>
</dbReference>
<sequence>MLAAGGTLTTLLAARQGMAAAGGLSPAAPKPVPPLSFTDADGKPYDLGAFPGRMLLVNLWATWCAPCVKEMPALDRAQQALGDENWAVLPLSSDRGGAAQVTPFFERTGLKHLKIWLDPRGAAARAVGARGLPTTLVIDRQGQEVARLEGDAEWDSPAMLGQLQALARG</sequence>
<name>A0ABS3KJ38_9PROT</name>
<evidence type="ECO:0000259" key="4">
    <source>
        <dbReference type="PROSITE" id="PS51352"/>
    </source>
</evidence>
<evidence type="ECO:0000313" key="5">
    <source>
        <dbReference type="EMBL" id="MBO1077456.1"/>
    </source>
</evidence>
<dbReference type="InterPro" id="IPR013740">
    <property type="entry name" value="Redoxin"/>
</dbReference>
<evidence type="ECO:0000256" key="2">
    <source>
        <dbReference type="ARBA" id="ARBA00022748"/>
    </source>
</evidence>
<dbReference type="PANTHER" id="PTHR42852:SF13">
    <property type="entry name" value="PROTEIN DIPZ"/>
    <property type="match status" value="1"/>
</dbReference>